<dbReference type="PANTHER" id="PTHR43877:SF2">
    <property type="entry name" value="AMINOALKYLPHOSPHONATE N-ACETYLTRANSFERASE-RELATED"/>
    <property type="match status" value="1"/>
</dbReference>
<organism evidence="4 5">
    <name type="scientific">Actinoplanes sandaracinus</name>
    <dbReference type="NCBI Taxonomy" id="3045177"/>
    <lineage>
        <taxon>Bacteria</taxon>
        <taxon>Bacillati</taxon>
        <taxon>Actinomycetota</taxon>
        <taxon>Actinomycetes</taxon>
        <taxon>Micromonosporales</taxon>
        <taxon>Micromonosporaceae</taxon>
        <taxon>Actinoplanes</taxon>
    </lineage>
</organism>
<dbReference type="EMBL" id="JASCTH010000001">
    <property type="protein sequence ID" value="MDI6097493.1"/>
    <property type="molecule type" value="Genomic_DNA"/>
</dbReference>
<gene>
    <name evidence="4" type="ORF">QLQ12_02625</name>
</gene>
<dbReference type="Gene3D" id="3.40.630.30">
    <property type="match status" value="1"/>
</dbReference>
<dbReference type="InterPro" id="IPR050832">
    <property type="entry name" value="Bact_Acetyltransf"/>
</dbReference>
<sequence>MTVKLRPMTSSEFDSVINTALAGYLAERVATGQTRQEEVAAETRRQHEQYLPDGVETEHMLLYIGEADGERIGWIWLALPGVANHPDTAWVYNVVVDVAHRGKGYGRGLMLAAERELVQRGVSRLGLNVFGANKTAIRLYERLGYQVLTQQMSKPLIG</sequence>
<feature type="domain" description="N-acetyltransferase" evidence="3">
    <location>
        <begin position="3"/>
        <end position="158"/>
    </location>
</feature>
<proteinExistence type="predicted"/>
<dbReference type="CDD" id="cd04301">
    <property type="entry name" value="NAT_SF"/>
    <property type="match status" value="1"/>
</dbReference>
<evidence type="ECO:0000313" key="4">
    <source>
        <dbReference type="EMBL" id="MDI6097493.1"/>
    </source>
</evidence>
<dbReference type="Proteomes" id="UP001241758">
    <property type="component" value="Unassembled WGS sequence"/>
</dbReference>
<protein>
    <submittedName>
        <fullName evidence="4">GNAT family N-acetyltransferase</fullName>
    </submittedName>
</protein>
<dbReference type="PANTHER" id="PTHR43877">
    <property type="entry name" value="AMINOALKYLPHOSPHONATE N-ACETYLTRANSFERASE-RELATED-RELATED"/>
    <property type="match status" value="1"/>
</dbReference>
<dbReference type="PROSITE" id="PS51186">
    <property type="entry name" value="GNAT"/>
    <property type="match status" value="1"/>
</dbReference>
<dbReference type="InterPro" id="IPR000182">
    <property type="entry name" value="GNAT_dom"/>
</dbReference>
<evidence type="ECO:0000259" key="3">
    <source>
        <dbReference type="PROSITE" id="PS51186"/>
    </source>
</evidence>
<evidence type="ECO:0000256" key="2">
    <source>
        <dbReference type="ARBA" id="ARBA00023315"/>
    </source>
</evidence>
<keyword evidence="1" id="KW-0808">Transferase</keyword>
<reference evidence="4 5" key="1">
    <citation type="submission" date="2023-05" db="EMBL/GenBank/DDBJ databases">
        <title>Actinoplanes sp. NEAU-A12 genome sequencing.</title>
        <authorList>
            <person name="Wang Z.-S."/>
        </authorList>
    </citation>
    <scope>NUCLEOTIDE SEQUENCE [LARGE SCALE GENOMIC DNA]</scope>
    <source>
        <strain evidence="4 5">NEAU-A12</strain>
    </source>
</reference>
<dbReference type="Pfam" id="PF00583">
    <property type="entry name" value="Acetyltransf_1"/>
    <property type="match status" value="1"/>
</dbReference>
<keyword evidence="2" id="KW-0012">Acyltransferase</keyword>
<dbReference type="SUPFAM" id="SSF55729">
    <property type="entry name" value="Acyl-CoA N-acyltransferases (Nat)"/>
    <property type="match status" value="1"/>
</dbReference>
<accession>A0ABT6WCR4</accession>
<name>A0ABT6WCR4_9ACTN</name>
<keyword evidence="5" id="KW-1185">Reference proteome</keyword>
<dbReference type="InterPro" id="IPR016181">
    <property type="entry name" value="Acyl_CoA_acyltransferase"/>
</dbReference>
<dbReference type="RefSeq" id="WP_282756883.1">
    <property type="nucleotide sequence ID" value="NZ_JASCTH010000001.1"/>
</dbReference>
<comment type="caution">
    <text evidence="4">The sequence shown here is derived from an EMBL/GenBank/DDBJ whole genome shotgun (WGS) entry which is preliminary data.</text>
</comment>
<evidence type="ECO:0000256" key="1">
    <source>
        <dbReference type="ARBA" id="ARBA00022679"/>
    </source>
</evidence>
<evidence type="ECO:0000313" key="5">
    <source>
        <dbReference type="Proteomes" id="UP001241758"/>
    </source>
</evidence>